<dbReference type="AlphaFoldDB" id="A0A6A5BMX4"/>
<feature type="region of interest" description="Disordered" evidence="1">
    <location>
        <begin position="69"/>
        <end position="88"/>
    </location>
</feature>
<dbReference type="OrthoDB" id="10311213at2759"/>
<dbReference type="RefSeq" id="XP_044564066.1">
    <property type="nucleotide sequence ID" value="XM_044704808.1"/>
</dbReference>
<evidence type="ECO:0000313" key="4">
    <source>
        <dbReference type="Proteomes" id="UP000444721"/>
    </source>
</evidence>
<dbReference type="EMBL" id="VFQX01000027">
    <property type="protein sequence ID" value="KAF0979353.1"/>
    <property type="molecule type" value="Genomic_DNA"/>
</dbReference>
<dbReference type="VEuPathDB" id="AmoebaDB:FDP41_001696"/>
<dbReference type="VEuPathDB" id="AmoebaDB:NfTy_054710"/>
<dbReference type="GeneID" id="68108914"/>
<evidence type="ECO:0000313" key="3">
    <source>
        <dbReference type="EMBL" id="KAF0979353.1"/>
    </source>
</evidence>
<dbReference type="Proteomes" id="UP000444721">
    <property type="component" value="Unassembled WGS sequence"/>
</dbReference>
<dbReference type="VEuPathDB" id="AmoebaDB:NF0036280"/>
<comment type="caution">
    <text evidence="3">The sequence shown here is derived from an EMBL/GenBank/DDBJ whole genome shotgun (WGS) entry which is preliminary data.</text>
</comment>
<feature type="compositionally biased region" description="Basic and acidic residues" evidence="1">
    <location>
        <begin position="69"/>
        <end position="79"/>
    </location>
</feature>
<gene>
    <name evidence="3" type="ORF">FDP41_001696</name>
</gene>
<keyword evidence="2" id="KW-1133">Transmembrane helix</keyword>
<keyword evidence="2" id="KW-0812">Transmembrane</keyword>
<name>A0A6A5BMX4_NAEFO</name>
<evidence type="ECO:0000256" key="1">
    <source>
        <dbReference type="SAM" id="MobiDB-lite"/>
    </source>
</evidence>
<proteinExistence type="predicted"/>
<keyword evidence="2" id="KW-0472">Membrane</keyword>
<protein>
    <submittedName>
        <fullName evidence="3">Uncharacterized protein</fullName>
    </submittedName>
</protein>
<evidence type="ECO:0000256" key="2">
    <source>
        <dbReference type="SAM" id="Phobius"/>
    </source>
</evidence>
<sequence>MAHPTTLPTSQSDTQEQETTCCTLRPNHLLITIGLIHIGVILIVLLLIMVQYAHFNHMNQIHKEFPTRENNLNHDHHSQQEPFSTTLNHRPNTQLNQQFFSQNNLTKSPNRSSPLDNKENRSFIQQVVKNLSFQKYSGVFCRHHFGFFFGDKYRSCMIYNLCYWKGKYLYFHDQNVNYPLLYDGRGFNSQNMSQGDLFMMGGLEGRVNTEDPKREKLFVTIVRNGTISDFTQEHKISHVKWMDKKSILMKRHRCTNAGHCLLETIFPAFTLLKIFYNDIPLKQPKRFRDNYLVFAEEEDEECDCRNDVLTCGTDSADDDVKQKICQKIVRMYGHFISDHSNQLIRKLSQDETSLVCWPSIVMGSTAYGLFNDFGWKNLGGTISEFRDFVYQRFHLKSVHPIDKLASRTLKITLYIKKGLRAYLRSIIDVPGLLKKIESDFTQFTHNETGLVFNIQVRAISFDDMLDDDPIRSGEQQVRSMYDTDVYVCGFGSPSFMSIFLEKGAVLLAFPNGYEWNLLSNRVGEHDLFHAYMHYQNLIYPLENGELQYEKGVTTGNYLWRWDKMKESLITACHMRVKYLLSTAAATMT</sequence>
<keyword evidence="4" id="KW-1185">Reference proteome</keyword>
<reference evidence="3 4" key="1">
    <citation type="journal article" date="2019" name="Sci. Rep.">
        <title>Nanopore sequencing improves the draft genome of the human pathogenic amoeba Naegleria fowleri.</title>
        <authorList>
            <person name="Liechti N."/>
            <person name="Schurch N."/>
            <person name="Bruggmann R."/>
            <person name="Wittwer M."/>
        </authorList>
    </citation>
    <scope>NUCLEOTIDE SEQUENCE [LARGE SCALE GENOMIC DNA]</scope>
    <source>
        <strain evidence="3 4">ATCC 30894</strain>
    </source>
</reference>
<organism evidence="3 4">
    <name type="scientific">Naegleria fowleri</name>
    <name type="common">Brain eating amoeba</name>
    <dbReference type="NCBI Taxonomy" id="5763"/>
    <lineage>
        <taxon>Eukaryota</taxon>
        <taxon>Discoba</taxon>
        <taxon>Heterolobosea</taxon>
        <taxon>Tetramitia</taxon>
        <taxon>Eutetramitia</taxon>
        <taxon>Vahlkampfiidae</taxon>
        <taxon>Naegleria</taxon>
    </lineage>
</organism>
<feature type="transmembrane region" description="Helical" evidence="2">
    <location>
        <begin position="29"/>
        <end position="53"/>
    </location>
</feature>
<accession>A0A6A5BMX4</accession>